<keyword evidence="2" id="KW-1185">Reference proteome</keyword>
<sequence>MFTTIHKIFQAAKDRFHKCLQHIQLGGPVENTPPYKILTGSELELVNGLMERGNAQADALSIRARTLIDLCHAYRREEARLTAEMERQVRGMDRHFSLADLDRIIAIYPEDDQDRAAAIEFYDVLEWLNNDERAMRQGPAVSDAAYCIATWQHSAHLVRFAGMYPSTPTIEQLELEASKLENTLEAVENKVCLMRRELDSVVAVARLANGLGGRWDPFAHMLKRELY</sequence>
<name>A0AAN7A8S0_9PEZI</name>
<reference evidence="1" key="2">
    <citation type="submission" date="2023-05" db="EMBL/GenBank/DDBJ databases">
        <authorList>
            <consortium name="Lawrence Berkeley National Laboratory"/>
            <person name="Steindorff A."/>
            <person name="Hensen N."/>
            <person name="Bonometti L."/>
            <person name="Westerberg I."/>
            <person name="Brannstrom I.O."/>
            <person name="Guillou S."/>
            <person name="Cros-Aarteil S."/>
            <person name="Calhoun S."/>
            <person name="Haridas S."/>
            <person name="Kuo A."/>
            <person name="Mondo S."/>
            <person name="Pangilinan J."/>
            <person name="Riley R."/>
            <person name="Labutti K."/>
            <person name="Andreopoulos B."/>
            <person name="Lipzen A."/>
            <person name="Chen C."/>
            <person name="Yanf M."/>
            <person name="Daum C."/>
            <person name="Ng V."/>
            <person name="Clum A."/>
            <person name="Ohm R."/>
            <person name="Martin F."/>
            <person name="Silar P."/>
            <person name="Natvig D."/>
            <person name="Lalanne C."/>
            <person name="Gautier V."/>
            <person name="Ament-Velasquez S.L."/>
            <person name="Kruys A."/>
            <person name="Hutchinson M.I."/>
            <person name="Powell A.J."/>
            <person name="Barry K."/>
            <person name="Miller A.N."/>
            <person name="Grigoriev I.V."/>
            <person name="Debuchy R."/>
            <person name="Gladieux P."/>
            <person name="Thoren M.H."/>
            <person name="Johannesson H."/>
        </authorList>
    </citation>
    <scope>NUCLEOTIDE SEQUENCE</scope>
    <source>
        <strain evidence="1">CBS 892.96</strain>
    </source>
</reference>
<dbReference type="EMBL" id="MU866162">
    <property type="protein sequence ID" value="KAK4177519.1"/>
    <property type="molecule type" value="Genomic_DNA"/>
</dbReference>
<gene>
    <name evidence="1" type="ORF">QBC36DRAFT_130037</name>
</gene>
<proteinExistence type="predicted"/>
<evidence type="ECO:0000313" key="1">
    <source>
        <dbReference type="EMBL" id="KAK4177519.1"/>
    </source>
</evidence>
<dbReference type="Proteomes" id="UP001302321">
    <property type="component" value="Unassembled WGS sequence"/>
</dbReference>
<organism evidence="1 2">
    <name type="scientific">Triangularia setosa</name>
    <dbReference type="NCBI Taxonomy" id="2587417"/>
    <lineage>
        <taxon>Eukaryota</taxon>
        <taxon>Fungi</taxon>
        <taxon>Dikarya</taxon>
        <taxon>Ascomycota</taxon>
        <taxon>Pezizomycotina</taxon>
        <taxon>Sordariomycetes</taxon>
        <taxon>Sordariomycetidae</taxon>
        <taxon>Sordariales</taxon>
        <taxon>Podosporaceae</taxon>
        <taxon>Triangularia</taxon>
    </lineage>
</organism>
<dbReference type="AlphaFoldDB" id="A0AAN7A8S0"/>
<comment type="caution">
    <text evidence="1">The sequence shown here is derived from an EMBL/GenBank/DDBJ whole genome shotgun (WGS) entry which is preliminary data.</text>
</comment>
<accession>A0AAN7A8S0</accession>
<reference evidence="1" key="1">
    <citation type="journal article" date="2023" name="Mol. Phylogenet. Evol.">
        <title>Genome-scale phylogeny and comparative genomics of the fungal order Sordariales.</title>
        <authorList>
            <person name="Hensen N."/>
            <person name="Bonometti L."/>
            <person name="Westerberg I."/>
            <person name="Brannstrom I.O."/>
            <person name="Guillou S."/>
            <person name="Cros-Aarteil S."/>
            <person name="Calhoun S."/>
            <person name="Haridas S."/>
            <person name="Kuo A."/>
            <person name="Mondo S."/>
            <person name="Pangilinan J."/>
            <person name="Riley R."/>
            <person name="LaButti K."/>
            <person name="Andreopoulos B."/>
            <person name="Lipzen A."/>
            <person name="Chen C."/>
            <person name="Yan M."/>
            <person name="Daum C."/>
            <person name="Ng V."/>
            <person name="Clum A."/>
            <person name="Steindorff A."/>
            <person name="Ohm R.A."/>
            <person name="Martin F."/>
            <person name="Silar P."/>
            <person name="Natvig D.O."/>
            <person name="Lalanne C."/>
            <person name="Gautier V."/>
            <person name="Ament-Velasquez S.L."/>
            <person name="Kruys A."/>
            <person name="Hutchinson M.I."/>
            <person name="Powell A.J."/>
            <person name="Barry K."/>
            <person name="Miller A.N."/>
            <person name="Grigoriev I.V."/>
            <person name="Debuchy R."/>
            <person name="Gladieux P."/>
            <person name="Hiltunen Thoren M."/>
            <person name="Johannesson H."/>
        </authorList>
    </citation>
    <scope>NUCLEOTIDE SEQUENCE</scope>
    <source>
        <strain evidence="1">CBS 892.96</strain>
    </source>
</reference>
<evidence type="ECO:0000313" key="2">
    <source>
        <dbReference type="Proteomes" id="UP001302321"/>
    </source>
</evidence>
<protein>
    <submittedName>
        <fullName evidence="1">Uncharacterized protein</fullName>
    </submittedName>
</protein>